<accession>A0A090LNI6</accession>
<dbReference type="RefSeq" id="XP_024510507.1">
    <property type="nucleotide sequence ID" value="XM_024645005.1"/>
</dbReference>
<evidence type="ECO:0000313" key="4">
    <source>
        <dbReference type="WormBase" id="SRAE_X000063800"/>
    </source>
</evidence>
<dbReference type="EMBL" id="LN609530">
    <property type="protein sequence ID" value="CEF71311.1"/>
    <property type="molecule type" value="Genomic_DNA"/>
</dbReference>
<dbReference type="WBParaSite" id="SRAE_X000063800.1">
    <property type="protein sequence ID" value="SRAE_X000063800.1"/>
    <property type="gene ID" value="WBGene00266197"/>
</dbReference>
<protein>
    <submittedName>
        <fullName evidence="3">Caenorhabditis elegans ly-6-related family-containing protein</fullName>
    </submittedName>
</protein>
<dbReference type="WormBase" id="SRAE_X000063800">
    <property type="protein sequence ID" value="SRP07036"/>
    <property type="gene ID" value="WBGene00266197"/>
</dbReference>
<organism evidence="1">
    <name type="scientific">Strongyloides ratti</name>
    <name type="common">Parasitic roundworm</name>
    <dbReference type="NCBI Taxonomy" id="34506"/>
    <lineage>
        <taxon>Eukaryota</taxon>
        <taxon>Metazoa</taxon>
        <taxon>Ecdysozoa</taxon>
        <taxon>Nematoda</taxon>
        <taxon>Chromadorea</taxon>
        <taxon>Rhabditida</taxon>
        <taxon>Tylenchina</taxon>
        <taxon>Panagrolaimomorpha</taxon>
        <taxon>Strongyloidoidea</taxon>
        <taxon>Strongyloididae</taxon>
        <taxon>Strongyloides</taxon>
    </lineage>
</organism>
<dbReference type="GeneID" id="36383691"/>
<dbReference type="CTD" id="36383691"/>
<evidence type="ECO:0000313" key="2">
    <source>
        <dbReference type="Proteomes" id="UP000035682"/>
    </source>
</evidence>
<sequence length="257" mass="29281">MLPKNQILNLPVFDGCNNPTNLPNTSYVVNCDKYCTSIAIECPNPTVCTEKYLYIRGCQNTLTQNIQPNVSDNDLDKNNQYCEYDSGFLAYKVNGNPINLEYIASLCLSNIQDPNNKQHCNDYLSPTSKYPISQLKNSCNALKSSRNIPCYKCDDEEKNCRSGSDGSQTYCYKRYMKVGSDNYYVVKGSSNINPYFTNNFCYDDTTTYSLSSFISVPAKRGVCFCSDKDYCNGSNEIYYMKKQLIIVTIFVFLSFFF</sequence>
<evidence type="ECO:0000313" key="1">
    <source>
        <dbReference type="EMBL" id="CEF71311.1"/>
    </source>
</evidence>
<gene>
    <name evidence="1 3 4" type="ORF">SRAE_X000063800</name>
</gene>
<proteinExistence type="predicted"/>
<reference evidence="3" key="2">
    <citation type="submission" date="2020-12" db="UniProtKB">
        <authorList>
            <consortium name="WormBaseParasite"/>
        </authorList>
    </citation>
    <scope>IDENTIFICATION</scope>
</reference>
<keyword evidence="2" id="KW-1185">Reference proteome</keyword>
<name>A0A090LNI6_STRRB</name>
<evidence type="ECO:0000313" key="3">
    <source>
        <dbReference type="WBParaSite" id="SRAE_X000063800.1"/>
    </source>
</evidence>
<dbReference type="Proteomes" id="UP000035682">
    <property type="component" value="Unplaced"/>
</dbReference>
<dbReference type="AlphaFoldDB" id="A0A090LNI6"/>
<reference evidence="1 2" key="1">
    <citation type="submission" date="2014-09" db="EMBL/GenBank/DDBJ databases">
        <authorList>
            <person name="Martin A.A."/>
        </authorList>
    </citation>
    <scope>NUCLEOTIDE SEQUENCE</scope>
    <source>
        <strain evidence="2">ED321</strain>
        <strain evidence="1">ED321 Heterogonic</strain>
    </source>
</reference>